<protein>
    <submittedName>
        <fullName evidence="4">Ubiquitination pathway protein</fullName>
    </submittedName>
</protein>
<proteinExistence type="predicted"/>
<dbReference type="EMBL" id="KV453910">
    <property type="protein sequence ID" value="ODV80790.1"/>
    <property type="molecule type" value="Genomic_DNA"/>
</dbReference>
<organism evidence="4 5">
    <name type="scientific">Suhomyces tanzawaensis NRRL Y-17324</name>
    <dbReference type="NCBI Taxonomy" id="984487"/>
    <lineage>
        <taxon>Eukaryota</taxon>
        <taxon>Fungi</taxon>
        <taxon>Dikarya</taxon>
        <taxon>Ascomycota</taxon>
        <taxon>Saccharomycotina</taxon>
        <taxon>Pichiomycetes</taxon>
        <taxon>Debaryomycetaceae</taxon>
        <taxon>Suhomyces</taxon>
    </lineage>
</organism>
<feature type="domain" description="Bul1 C-terminal" evidence="3">
    <location>
        <begin position="540"/>
        <end position="750"/>
    </location>
</feature>
<dbReference type="Pfam" id="PF04425">
    <property type="entry name" value="Bul1_N"/>
    <property type="match status" value="1"/>
</dbReference>
<dbReference type="InterPro" id="IPR039634">
    <property type="entry name" value="Bul1-like"/>
</dbReference>
<evidence type="ECO:0000259" key="2">
    <source>
        <dbReference type="Pfam" id="PF04425"/>
    </source>
</evidence>
<sequence>MSRNKFNLKLSSLSIRRNQQPEDDEELLLNILPSYQMYQSTVSKHLTPTSEDMRTDPPGYELTPQTSNASNASNNSVEYLRSLPTSPVNNPQEFLDAASGSVAQFDDTILENVHKLKRLTSINKELSKSLNIQIYLTEKIGKIGEKPKIIDPLGVELRQGDYIFGYILVTNKTKQDIPFDMFSVVLEGLITYGNMKNSIVQPPSHIVRFLNMFDFNASWNDACLDRLPSDHNNPYIPINEIDPVDGTHVNFNYKKILEPNITYKKFFTFRMPEKLLDSTCEHGLVKHLQIPSSLGISKNEIITALRRKWKENDESNEESARERVKNVTYASITNDFAFQDCSIDFSISARIIGKASDYEHLVQRNALPHLNPTGDEYVVANEDYCYLRVINVTNSIFESNRSMINEEAKLIYDNMINKINEKIVLGKELMSREQKASLNTSIANLQHSESSTNLQPTSSAAELAKMQQSYYKKVNPTHQRVHRDNVYEVFMPYKKKSVFGTSKIIGLIACSTPKTEYRVNYNPLDRFKKPNDPIPPTEVKIPIDLTFVFSDNHSTILPDLKRISVELVCLTIKSKSLPIPVVFHPDMLFENKSKGTDNFDLVTIRKFQKYAIELSKIIKEVGFEALEMDKELIQDVKCLANLSSKYDHLKITNTKIEPLDSSDSHNFLSSIPWESETLTSSTSTGQVEEQIKYFKKFNLKVDIKNAVPSLSTAPEFCLVPDFQSCLLSRLYYLKVNLKCPNGDKIAFRVPLVLQKPNSTRGMGVKIEI</sequence>
<dbReference type="Pfam" id="PF04426">
    <property type="entry name" value="Bul1_C"/>
    <property type="match status" value="1"/>
</dbReference>
<dbReference type="OrthoDB" id="4094610at2759"/>
<gene>
    <name evidence="4" type="ORF">CANTADRAFT_47695</name>
</gene>
<evidence type="ECO:0000313" key="5">
    <source>
        <dbReference type="Proteomes" id="UP000094285"/>
    </source>
</evidence>
<dbReference type="InterPro" id="IPR007519">
    <property type="entry name" value="Bul1_N"/>
</dbReference>
<evidence type="ECO:0000259" key="3">
    <source>
        <dbReference type="Pfam" id="PF04426"/>
    </source>
</evidence>
<dbReference type="PANTHER" id="PTHR31904:SF1">
    <property type="entry name" value="BYPASS OF STOP CODON PROTEIN 5-RELATED"/>
    <property type="match status" value="1"/>
</dbReference>
<reference evidence="5" key="1">
    <citation type="submission" date="2016-05" db="EMBL/GenBank/DDBJ databases">
        <title>Comparative genomics of biotechnologically important yeasts.</title>
        <authorList>
            <consortium name="DOE Joint Genome Institute"/>
            <person name="Riley R."/>
            <person name="Haridas S."/>
            <person name="Wolfe K.H."/>
            <person name="Lopes M.R."/>
            <person name="Hittinger C.T."/>
            <person name="Goker M."/>
            <person name="Salamov A."/>
            <person name="Wisecaver J."/>
            <person name="Long T.M."/>
            <person name="Aerts A.L."/>
            <person name="Barry K."/>
            <person name="Choi C."/>
            <person name="Clum A."/>
            <person name="Coughlan A.Y."/>
            <person name="Deshpande S."/>
            <person name="Douglass A.P."/>
            <person name="Hanson S.J."/>
            <person name="Klenk H.-P."/>
            <person name="Labutti K."/>
            <person name="Lapidus A."/>
            <person name="Lindquist E."/>
            <person name="Lipzen A."/>
            <person name="Meier-Kolthoff J.P."/>
            <person name="Ohm R.A."/>
            <person name="Otillar R.P."/>
            <person name="Pangilinan J."/>
            <person name="Peng Y."/>
            <person name="Rokas A."/>
            <person name="Rosa C.A."/>
            <person name="Scheuner C."/>
            <person name="Sibirny A.A."/>
            <person name="Slot J.C."/>
            <person name="Stielow J.B."/>
            <person name="Sun H."/>
            <person name="Kurtzman C.P."/>
            <person name="Blackwell M."/>
            <person name="Grigoriev I.V."/>
            <person name="Jeffries T.W."/>
        </authorList>
    </citation>
    <scope>NUCLEOTIDE SEQUENCE [LARGE SCALE GENOMIC DNA]</scope>
    <source>
        <strain evidence="5">NRRL Y-17324</strain>
    </source>
</reference>
<feature type="region of interest" description="Disordered" evidence="1">
    <location>
        <begin position="46"/>
        <end position="73"/>
    </location>
</feature>
<dbReference type="RefSeq" id="XP_020065912.1">
    <property type="nucleotide sequence ID" value="XM_020209495.1"/>
</dbReference>
<feature type="domain" description="Bul1 N-terminal" evidence="2">
    <location>
        <begin position="14"/>
        <end position="450"/>
    </location>
</feature>
<dbReference type="GeneID" id="30983631"/>
<dbReference type="InterPro" id="IPR022794">
    <property type="entry name" value="Bul1_C"/>
</dbReference>
<keyword evidence="5" id="KW-1185">Reference proteome</keyword>
<accession>A0A1E4SMP7</accession>
<dbReference type="AlphaFoldDB" id="A0A1E4SMP7"/>
<name>A0A1E4SMP7_9ASCO</name>
<evidence type="ECO:0000313" key="4">
    <source>
        <dbReference type="EMBL" id="ODV80790.1"/>
    </source>
</evidence>
<dbReference type="PANTHER" id="PTHR31904">
    <property type="entry name" value="BYPASS OF STOP CODON PROTEIN 5-RELATED"/>
    <property type="match status" value="1"/>
</dbReference>
<evidence type="ECO:0000256" key="1">
    <source>
        <dbReference type="SAM" id="MobiDB-lite"/>
    </source>
</evidence>
<dbReference type="Proteomes" id="UP000094285">
    <property type="component" value="Unassembled WGS sequence"/>
</dbReference>